<protein>
    <recommendedName>
        <fullName evidence="1">Phospholipid/glycerol acyltransferase domain-containing protein</fullName>
    </recommendedName>
</protein>
<dbReference type="PANTHER" id="PTHR30068">
    <property type="entry name" value="URONATE ISOMERASE"/>
    <property type="match status" value="1"/>
</dbReference>
<dbReference type="GO" id="GO:0019698">
    <property type="term" value="P:D-galacturonate catabolic process"/>
    <property type="evidence" value="ECO:0007669"/>
    <property type="project" value="TreeGrafter"/>
</dbReference>
<evidence type="ECO:0000313" key="2">
    <source>
        <dbReference type="EMBL" id="EAW29909.1"/>
    </source>
</evidence>
<keyword evidence="3" id="KW-1185">Reference proteome</keyword>
<comment type="caution">
    <text evidence="2">The sequence shown here is derived from an EMBL/GenBank/DDBJ whole genome shotgun (WGS) entry which is preliminary data.</text>
</comment>
<evidence type="ECO:0000259" key="1">
    <source>
        <dbReference type="Pfam" id="PF01553"/>
    </source>
</evidence>
<dbReference type="AlphaFoldDB" id="A0YH34"/>
<organism evidence="2 3">
    <name type="scientific">marine gamma proteobacterium HTCC2143</name>
    <dbReference type="NCBI Taxonomy" id="247633"/>
    <lineage>
        <taxon>Bacteria</taxon>
        <taxon>Pseudomonadati</taxon>
        <taxon>Pseudomonadota</taxon>
        <taxon>Gammaproteobacteria</taxon>
        <taxon>Cellvibrionales</taxon>
        <taxon>Spongiibacteraceae</taxon>
        <taxon>BD1-7 clade</taxon>
    </lineage>
</organism>
<dbReference type="GO" id="GO:0016746">
    <property type="term" value="F:acyltransferase activity"/>
    <property type="evidence" value="ECO:0007669"/>
    <property type="project" value="InterPro"/>
</dbReference>
<reference evidence="2 3" key="1">
    <citation type="journal article" date="2010" name="J. Bacteriol.">
        <title>Genome sequence of the oligotrophic marine Gammaproteobacterium HTCC2143, isolated from the Oregon Coast.</title>
        <authorList>
            <person name="Oh H.M."/>
            <person name="Kang I."/>
            <person name="Ferriera S."/>
            <person name="Giovannoni S.J."/>
            <person name="Cho J.C."/>
        </authorList>
    </citation>
    <scope>NUCLEOTIDE SEQUENCE [LARGE SCALE GENOMIC DNA]</scope>
    <source>
        <strain evidence="2 3">HTCC2143</strain>
    </source>
</reference>
<dbReference type="Pfam" id="PF01553">
    <property type="entry name" value="Acyltransferase"/>
    <property type="match status" value="1"/>
</dbReference>
<dbReference type="Proteomes" id="UP000004931">
    <property type="component" value="Unassembled WGS sequence"/>
</dbReference>
<gene>
    <name evidence="2" type="ORF">GP2143_11939</name>
</gene>
<feature type="non-terminal residue" evidence="2">
    <location>
        <position position="1"/>
    </location>
</feature>
<proteinExistence type="predicted"/>
<dbReference type="PANTHER" id="PTHR30068:SF3">
    <property type="entry name" value="PHOSPHOLIPID_GLYCEROL ACYLTRANSFERASE DOMAIN-CONTAINING PROTEIN"/>
    <property type="match status" value="1"/>
</dbReference>
<evidence type="ECO:0000313" key="3">
    <source>
        <dbReference type="Proteomes" id="UP000004931"/>
    </source>
</evidence>
<dbReference type="OrthoDB" id="1078132at2"/>
<dbReference type="eggNOG" id="COG0204">
    <property type="taxonomic scope" value="Bacteria"/>
</dbReference>
<accession>A0YH34</accession>
<dbReference type="EMBL" id="AAVT01000013">
    <property type="protein sequence ID" value="EAW29909.1"/>
    <property type="molecule type" value="Genomic_DNA"/>
</dbReference>
<dbReference type="InterPro" id="IPR002123">
    <property type="entry name" value="Plipid/glycerol_acylTrfase"/>
</dbReference>
<sequence length="324" mass="36289">ETVEGFQHVMKKYMDGMIESTTASFTVSGLDKLDPAKPYLFMSNHRDITLDPALITYALYHNGHDTARIAIGDNLLSKPFVSDLMRINKSFLVRRSAKGARQILAAYKMLSAYIRYSIEEDNNPIWIAQREGRAKDGVDRTQPAIIKMLAMSQQKKTESFSDYINKLQIVPLSISYELDPCDAAKAKELYAIDSEGSYQKTEHEDASSIAKGIAGSKGNVHVSFGSPLRGEFKNAEEVAAAIDQQVVNNYVLHPTNFFAYKMLNGDYPTGTYSAQHLPFNSEQLVVAEKAFRERIEAMPDEHRKYALGIYANVFDSKSVFLQAS</sequence>
<dbReference type="GO" id="GO:0042840">
    <property type="term" value="P:D-glucuronate catabolic process"/>
    <property type="evidence" value="ECO:0007669"/>
    <property type="project" value="TreeGrafter"/>
</dbReference>
<dbReference type="SUPFAM" id="SSF69593">
    <property type="entry name" value="Glycerol-3-phosphate (1)-acyltransferase"/>
    <property type="match status" value="1"/>
</dbReference>
<name>A0YH34_9GAMM</name>
<feature type="domain" description="Phospholipid/glycerol acyltransferase" evidence="1">
    <location>
        <begin position="25"/>
        <end position="107"/>
    </location>
</feature>
<dbReference type="STRING" id="247633.GP2143_11939"/>